<keyword evidence="3 7" id="KW-0418">Kinase</keyword>
<keyword evidence="1" id="KW-0808">Transferase</keyword>
<evidence type="ECO:0000313" key="8">
    <source>
        <dbReference type="Proteomes" id="UP000693946"/>
    </source>
</evidence>
<evidence type="ECO:0000256" key="5">
    <source>
        <dbReference type="SAM" id="MobiDB-lite"/>
    </source>
</evidence>
<feature type="compositionally biased region" description="Low complexity" evidence="5">
    <location>
        <begin position="285"/>
        <end position="296"/>
    </location>
</feature>
<comment type="caution">
    <text evidence="7">The sequence shown here is derived from an EMBL/GenBank/DDBJ whole genome shotgun (WGS) entry which is preliminary data.</text>
</comment>
<dbReference type="GO" id="GO:0007249">
    <property type="term" value="P:canonical NF-kappaB signal transduction"/>
    <property type="evidence" value="ECO:0007669"/>
    <property type="project" value="TreeGrafter"/>
</dbReference>
<feature type="domain" description="Protein kinase" evidence="6">
    <location>
        <begin position="421"/>
        <end position="673"/>
    </location>
</feature>
<dbReference type="PROSITE" id="PS00108">
    <property type="entry name" value="PROTEIN_KINASE_ST"/>
    <property type="match status" value="1"/>
</dbReference>
<feature type="compositionally biased region" description="Acidic residues" evidence="5">
    <location>
        <begin position="121"/>
        <end position="132"/>
    </location>
</feature>
<proteinExistence type="predicted"/>
<dbReference type="InterPro" id="IPR050538">
    <property type="entry name" value="MAP_kinase_kinase_kinase"/>
</dbReference>
<evidence type="ECO:0000256" key="1">
    <source>
        <dbReference type="ARBA" id="ARBA00022679"/>
    </source>
</evidence>
<dbReference type="PANTHER" id="PTHR48016:SF9">
    <property type="entry name" value="MITOGEN-ACTIVATED PROTEIN KINASE KINASE KINASE 14"/>
    <property type="match status" value="1"/>
</dbReference>
<sequence length="946" mass="105264">MKLQASRGSCEVSRSLFSFLDQSDLLWPIVELTLKRSKGQASKVQNGSLHQKETVHDNDFEPYLTGQSTQQGRGSQIKLASGDPTDEMAMRHRIFNSTAPFSGSPQAELKRPYPSCTATDQETEEEEEEEDEGKGIKMGYAHLSPLLNKLLTQGTAEQIGEMPLKTSTFIAQAECETQDSQEFSPSCFERSFVPSPNCFTSSLPSEHNNVACPTTASVQEPGAASAQFKPRKKNRKRQKRKGKKKPEKKEKQPHRHRMPSGVPEQESGSSLVQILEESSSLEGDSNLSASCSSSVENSEEQDRGPPLYSRQVYNTGSSCSPLNWRAQVCGPLSGLGSFGQDSDSDSLSSLGDCSLALAGLRGSVSQGDPCYAGPFFKAVERDAREDEYELSAADSVSNEGLIFYNEKIQPVDSEYREGREFVLSHFIKEGSCGEVLSAQDVKTGFRFAVKKIDWKRFNSEEVGAWSALRSPHVVELFGVVREGPNVFLFMDHKSGSVGQLIVERGRLPEDLSLHYHSQVLTALEYLVKKKVVHLDIKADNVLLSEDGRHTFLCDFGHAERLDNQGQSLSVSNDLKGTETHMSPEIVKGEPRGAKADVWSSCCMLLHMLNGCQPWTRYYTCRLYLKIANEPPPLRETPPDCSPSTAEALKAGLQKDPTKRSSASDLRKITDRALREVGGLTSPVKGPYTEPLYVTSNPSDSLQLINSSVDCDDDKEEHQENSITAGRKTKELDHAEEEDESKPDSLFCPQTLIYEPNHKRSNKITTVSELELRKLERDFYLSSLSQPQSAEMQVQLLSCLSSEAYSNWEPWDKKDSGRWSLSPGDDFSSGVFSYNSQPDVQVFSMDLLGHTQLPPPCCFEGVDVCIRDFSRRSIRIRETRRVKVGHIATGISDQISERVFTLETEAGQQIAHDEEVQESGLELCCVPAPDFSPVWRWRIRDGVLETR</sequence>
<keyword evidence="4" id="KW-0067">ATP-binding</keyword>
<keyword evidence="8" id="KW-1185">Reference proteome</keyword>
<evidence type="ECO:0000256" key="3">
    <source>
        <dbReference type="ARBA" id="ARBA00022777"/>
    </source>
</evidence>
<dbReference type="PANTHER" id="PTHR48016">
    <property type="entry name" value="MAP KINASE KINASE KINASE SSK2-RELATED-RELATED"/>
    <property type="match status" value="1"/>
</dbReference>
<gene>
    <name evidence="7" type="ORF">JOB18_033292</name>
</gene>
<keyword evidence="2" id="KW-0547">Nucleotide-binding</keyword>
<dbReference type="GO" id="GO:0004672">
    <property type="term" value="F:protein kinase activity"/>
    <property type="evidence" value="ECO:0007669"/>
    <property type="project" value="InterPro"/>
</dbReference>
<evidence type="ECO:0000259" key="6">
    <source>
        <dbReference type="PROSITE" id="PS50011"/>
    </source>
</evidence>
<reference evidence="7 8" key="1">
    <citation type="journal article" date="2021" name="Sci. Rep.">
        <title>Chromosome anchoring in Senegalese sole (Solea senegalensis) reveals sex-associated markers and genome rearrangements in flatfish.</title>
        <authorList>
            <person name="Guerrero-Cozar I."/>
            <person name="Gomez-Garrido J."/>
            <person name="Berbel C."/>
            <person name="Martinez-Blanch J.F."/>
            <person name="Alioto T."/>
            <person name="Claros M.G."/>
            <person name="Gagnaire P.A."/>
            <person name="Manchado M."/>
        </authorList>
    </citation>
    <scope>NUCLEOTIDE SEQUENCE [LARGE SCALE GENOMIC DNA]</scope>
    <source>
        <strain evidence="7">Sse05_10M</strain>
    </source>
</reference>
<feature type="region of interest" description="Disordered" evidence="5">
    <location>
        <begin position="712"/>
        <end position="743"/>
    </location>
</feature>
<dbReference type="SMART" id="SM00220">
    <property type="entry name" value="S_TKc"/>
    <property type="match status" value="1"/>
</dbReference>
<feature type="compositionally biased region" description="Basic residues" evidence="5">
    <location>
        <begin position="229"/>
        <end position="258"/>
    </location>
</feature>
<dbReference type="Proteomes" id="UP000693946">
    <property type="component" value="Linkage Group LG19"/>
</dbReference>
<accession>A0AAV6RJ73</accession>
<dbReference type="AlphaFoldDB" id="A0AAV6RJ73"/>
<dbReference type="InterPro" id="IPR008271">
    <property type="entry name" value="Ser/Thr_kinase_AS"/>
</dbReference>
<protein>
    <submittedName>
        <fullName evidence="7">Mitogen-activated protein kinase kinase kinase 14-like</fullName>
    </submittedName>
</protein>
<organism evidence="7 8">
    <name type="scientific">Solea senegalensis</name>
    <name type="common">Senegalese sole</name>
    <dbReference type="NCBI Taxonomy" id="28829"/>
    <lineage>
        <taxon>Eukaryota</taxon>
        <taxon>Metazoa</taxon>
        <taxon>Chordata</taxon>
        <taxon>Craniata</taxon>
        <taxon>Vertebrata</taxon>
        <taxon>Euteleostomi</taxon>
        <taxon>Actinopterygii</taxon>
        <taxon>Neopterygii</taxon>
        <taxon>Teleostei</taxon>
        <taxon>Neoteleostei</taxon>
        <taxon>Acanthomorphata</taxon>
        <taxon>Carangaria</taxon>
        <taxon>Pleuronectiformes</taxon>
        <taxon>Pleuronectoidei</taxon>
        <taxon>Soleidae</taxon>
        <taxon>Solea</taxon>
    </lineage>
</organism>
<feature type="compositionally biased region" description="Polar residues" evidence="5">
    <location>
        <begin position="266"/>
        <end position="283"/>
    </location>
</feature>
<feature type="region of interest" description="Disordered" evidence="5">
    <location>
        <begin position="97"/>
        <end position="134"/>
    </location>
</feature>
<feature type="region of interest" description="Disordered" evidence="5">
    <location>
        <begin position="212"/>
        <end position="312"/>
    </location>
</feature>
<dbReference type="GO" id="GO:0005524">
    <property type="term" value="F:ATP binding"/>
    <property type="evidence" value="ECO:0007669"/>
    <property type="project" value="UniProtKB-KW"/>
</dbReference>
<name>A0AAV6RJ73_SOLSE</name>
<dbReference type="Pfam" id="PF00069">
    <property type="entry name" value="Pkinase"/>
    <property type="match status" value="1"/>
</dbReference>
<feature type="region of interest" description="Disordered" evidence="5">
    <location>
        <begin position="631"/>
        <end position="664"/>
    </location>
</feature>
<evidence type="ECO:0000256" key="4">
    <source>
        <dbReference type="ARBA" id="ARBA00022840"/>
    </source>
</evidence>
<dbReference type="EMBL" id="JAGKHQ010000011">
    <property type="protein sequence ID" value="KAG7505506.1"/>
    <property type="molecule type" value="Genomic_DNA"/>
</dbReference>
<dbReference type="PROSITE" id="PS50011">
    <property type="entry name" value="PROTEIN_KINASE_DOM"/>
    <property type="match status" value="1"/>
</dbReference>
<dbReference type="InterPro" id="IPR000719">
    <property type="entry name" value="Prot_kinase_dom"/>
</dbReference>
<evidence type="ECO:0000313" key="7">
    <source>
        <dbReference type="EMBL" id="KAG7505506.1"/>
    </source>
</evidence>
<evidence type="ECO:0000256" key="2">
    <source>
        <dbReference type="ARBA" id="ARBA00022741"/>
    </source>
</evidence>